<keyword evidence="14 15" id="KW-0539">Nucleus</keyword>
<dbReference type="Gene3D" id="3.90.1150.220">
    <property type="match status" value="1"/>
</dbReference>
<evidence type="ECO:0000256" key="16">
    <source>
        <dbReference type="SAM" id="MobiDB-lite"/>
    </source>
</evidence>
<sequence>MSVHTKDVQRLFLQAVLSRGVLSGKLAQTIWAKCKEAVMAADDSIDIAHSGNVADWEAFVVKVNKELDPLDLEFRHQLEEVGGKDMYAIVNRKGDEIAQMATDYTPGEIAFFKAMVEQIMLAPRRSFSISSLAALREVSALKPKSNMSKTQTEIVLASFVAKGWLLKSKRGRYSLSTRALLELKPYLESTYADEVLECTICSDIITKGVACPQENCQVGMHYSCFTKYTRTRHQCTSCTKDWPADPDGMSPIGEGAVRDGEDGKRRVRKSVDSDDENDESDEEPSQPRTQQSRKGKGKKKAADDMDVDEEEEEEDQGEESDTPVQKGKRRGSRRG</sequence>
<keyword evidence="12 15" id="KW-0233">DNA recombination</keyword>
<keyword evidence="13 15" id="KW-0234">DNA repair</keyword>
<evidence type="ECO:0000256" key="1">
    <source>
        <dbReference type="ARBA" id="ARBA00000900"/>
    </source>
</evidence>
<organism evidence="18 19">
    <name type="scientific">Mycena metata</name>
    <dbReference type="NCBI Taxonomy" id="1033252"/>
    <lineage>
        <taxon>Eukaryota</taxon>
        <taxon>Fungi</taxon>
        <taxon>Dikarya</taxon>
        <taxon>Basidiomycota</taxon>
        <taxon>Agaricomycotina</taxon>
        <taxon>Agaricomycetes</taxon>
        <taxon>Agaricomycetidae</taxon>
        <taxon>Agaricales</taxon>
        <taxon>Marasmiineae</taxon>
        <taxon>Mycenaceae</taxon>
        <taxon>Mycena</taxon>
    </lineage>
</organism>
<feature type="compositionally biased region" description="Basic and acidic residues" evidence="16">
    <location>
        <begin position="256"/>
        <end position="272"/>
    </location>
</feature>
<dbReference type="Gene3D" id="3.30.40.10">
    <property type="entry name" value="Zinc/RING finger domain, C3HC4 (zinc finger)"/>
    <property type="match status" value="1"/>
</dbReference>
<comment type="similarity">
    <text evidence="3 15">Belongs to the NSE1 family.</text>
</comment>
<dbReference type="GO" id="GO:0008270">
    <property type="term" value="F:zinc ion binding"/>
    <property type="evidence" value="ECO:0007669"/>
    <property type="project" value="UniProtKB-KW"/>
</dbReference>
<comment type="caution">
    <text evidence="18">The sequence shown here is derived from an EMBL/GenBank/DDBJ whole genome shotgun (WGS) entry which is preliminary data.</text>
</comment>
<feature type="region of interest" description="Disordered" evidence="16">
    <location>
        <begin position="237"/>
        <end position="335"/>
    </location>
</feature>
<dbReference type="Pfam" id="PF08746">
    <property type="entry name" value="zf-RING-like"/>
    <property type="match status" value="1"/>
</dbReference>
<evidence type="ECO:0000256" key="8">
    <source>
        <dbReference type="ARBA" id="ARBA00022763"/>
    </source>
</evidence>
<dbReference type="Proteomes" id="UP001215598">
    <property type="component" value="Unassembled WGS sequence"/>
</dbReference>
<dbReference type="InterPro" id="IPR014857">
    <property type="entry name" value="Nse1_RING_C4HC3-type"/>
</dbReference>
<dbReference type="PANTHER" id="PTHR20973:SF0">
    <property type="entry name" value="NON-STRUCTURAL MAINTENANCE OF CHROMOSOMES ELEMENT 1 HOMOLOG"/>
    <property type="match status" value="1"/>
</dbReference>
<dbReference type="EMBL" id="JARKIB010000011">
    <property type="protein sequence ID" value="KAJ7774760.1"/>
    <property type="molecule type" value="Genomic_DNA"/>
</dbReference>
<dbReference type="GO" id="GO:0030915">
    <property type="term" value="C:Smc5-Smc6 complex"/>
    <property type="evidence" value="ECO:0007669"/>
    <property type="project" value="UniProtKB-UniRule"/>
</dbReference>
<evidence type="ECO:0000256" key="12">
    <source>
        <dbReference type="ARBA" id="ARBA00023172"/>
    </source>
</evidence>
<proteinExistence type="inferred from homology"/>
<accession>A0AAD7JYW3</accession>
<dbReference type="FunFam" id="1.10.10.10:FF:000270">
    <property type="entry name" value="Non-structural maintenance of chromosomes element 1 homolog"/>
    <property type="match status" value="1"/>
</dbReference>
<evidence type="ECO:0000256" key="4">
    <source>
        <dbReference type="ARBA" id="ARBA00012483"/>
    </source>
</evidence>
<comment type="subcellular location">
    <subcellularLocation>
        <location evidence="2 15">Nucleus</location>
    </subcellularLocation>
</comment>
<comment type="subunit">
    <text evidence="15">Component of the Smc5-Smc6 complex.</text>
</comment>
<dbReference type="GO" id="GO:0000724">
    <property type="term" value="P:double-strand break repair via homologous recombination"/>
    <property type="evidence" value="ECO:0007669"/>
    <property type="project" value="TreeGrafter"/>
</dbReference>
<comment type="function">
    <text evidence="15">Acts in a DNA repair pathway for removal of UV-induced DNA damage that is distinct from classical nucleotide excision repair and in repair of ionizing radiation damage. Functions in homologous recombination repair of DNA double strand breaks and in recovery of stalled replication forks.</text>
</comment>
<evidence type="ECO:0000313" key="19">
    <source>
        <dbReference type="Proteomes" id="UP001215598"/>
    </source>
</evidence>
<evidence type="ECO:0000256" key="14">
    <source>
        <dbReference type="ARBA" id="ARBA00023242"/>
    </source>
</evidence>
<dbReference type="InterPro" id="IPR013083">
    <property type="entry name" value="Znf_RING/FYVE/PHD"/>
</dbReference>
<dbReference type="SUPFAM" id="SSF57850">
    <property type="entry name" value="RING/U-box"/>
    <property type="match status" value="1"/>
</dbReference>
<keyword evidence="6 15" id="KW-0808">Transferase</keyword>
<evidence type="ECO:0000256" key="5">
    <source>
        <dbReference type="ARBA" id="ARBA00019422"/>
    </source>
</evidence>
<dbReference type="CDD" id="cd16493">
    <property type="entry name" value="RING-CH-C4HC3_NSE1"/>
    <property type="match status" value="1"/>
</dbReference>
<feature type="compositionally biased region" description="Basic residues" evidence="16">
    <location>
        <begin position="326"/>
        <end position="335"/>
    </location>
</feature>
<dbReference type="GO" id="GO:0005634">
    <property type="term" value="C:nucleus"/>
    <property type="evidence" value="ECO:0007669"/>
    <property type="project" value="UniProtKB-SubCell"/>
</dbReference>
<dbReference type="GO" id="GO:0061630">
    <property type="term" value="F:ubiquitin protein ligase activity"/>
    <property type="evidence" value="ECO:0007669"/>
    <property type="project" value="UniProtKB-EC"/>
</dbReference>
<evidence type="ECO:0000256" key="9">
    <source>
        <dbReference type="ARBA" id="ARBA00022771"/>
    </source>
</evidence>
<reference evidence="18" key="1">
    <citation type="submission" date="2023-03" db="EMBL/GenBank/DDBJ databases">
        <title>Massive genome expansion in bonnet fungi (Mycena s.s.) driven by repeated elements and novel gene families across ecological guilds.</title>
        <authorList>
            <consortium name="Lawrence Berkeley National Laboratory"/>
            <person name="Harder C.B."/>
            <person name="Miyauchi S."/>
            <person name="Viragh M."/>
            <person name="Kuo A."/>
            <person name="Thoen E."/>
            <person name="Andreopoulos B."/>
            <person name="Lu D."/>
            <person name="Skrede I."/>
            <person name="Drula E."/>
            <person name="Henrissat B."/>
            <person name="Morin E."/>
            <person name="Kohler A."/>
            <person name="Barry K."/>
            <person name="LaButti K."/>
            <person name="Morin E."/>
            <person name="Salamov A."/>
            <person name="Lipzen A."/>
            <person name="Mereny Z."/>
            <person name="Hegedus B."/>
            <person name="Baldrian P."/>
            <person name="Stursova M."/>
            <person name="Weitz H."/>
            <person name="Taylor A."/>
            <person name="Grigoriev I.V."/>
            <person name="Nagy L.G."/>
            <person name="Martin F."/>
            <person name="Kauserud H."/>
        </authorList>
    </citation>
    <scope>NUCLEOTIDE SEQUENCE</scope>
    <source>
        <strain evidence="18">CBHHK182m</strain>
    </source>
</reference>
<keyword evidence="10 15" id="KW-0833">Ubl conjugation pathway</keyword>
<comment type="catalytic activity">
    <reaction evidence="1 15">
        <text>S-ubiquitinyl-[E2 ubiquitin-conjugating enzyme]-L-cysteine + [acceptor protein]-L-lysine = [E2 ubiquitin-conjugating enzyme]-L-cysteine + N(6)-ubiquitinyl-[acceptor protein]-L-lysine.</text>
        <dbReference type="EC" id="2.3.2.27"/>
    </reaction>
</comment>
<feature type="compositionally biased region" description="Acidic residues" evidence="16">
    <location>
        <begin position="273"/>
        <end position="284"/>
    </location>
</feature>
<keyword evidence="8 15" id="KW-0227">DNA damage</keyword>
<evidence type="ECO:0000256" key="7">
    <source>
        <dbReference type="ARBA" id="ARBA00022723"/>
    </source>
</evidence>
<gene>
    <name evidence="18" type="ORF">B0H16DRAFT_1879989</name>
</gene>
<dbReference type="EC" id="2.3.2.27" evidence="4 15"/>
<protein>
    <recommendedName>
        <fullName evidence="5 15">Non-structural maintenance of chromosomes element 1 homolog</fullName>
        <ecNumber evidence="4 15">2.3.2.27</ecNumber>
    </recommendedName>
</protein>
<evidence type="ECO:0000256" key="13">
    <source>
        <dbReference type="ARBA" id="ARBA00023204"/>
    </source>
</evidence>
<dbReference type="InterPro" id="IPR011513">
    <property type="entry name" value="Nse1"/>
</dbReference>
<dbReference type="AlphaFoldDB" id="A0AAD7JYW3"/>
<keyword evidence="11 15" id="KW-0862">Zinc</keyword>
<feature type="domain" description="Non-structural maintenance of chromosomes element 1 RING C4HC3-type" evidence="17">
    <location>
        <begin position="198"/>
        <end position="238"/>
    </location>
</feature>
<evidence type="ECO:0000256" key="2">
    <source>
        <dbReference type="ARBA" id="ARBA00004123"/>
    </source>
</evidence>
<evidence type="ECO:0000313" key="18">
    <source>
        <dbReference type="EMBL" id="KAJ7774760.1"/>
    </source>
</evidence>
<feature type="compositionally biased region" description="Acidic residues" evidence="16">
    <location>
        <begin position="304"/>
        <end position="321"/>
    </location>
</feature>
<keyword evidence="19" id="KW-1185">Reference proteome</keyword>
<evidence type="ECO:0000259" key="17">
    <source>
        <dbReference type="Pfam" id="PF08746"/>
    </source>
</evidence>
<evidence type="ECO:0000256" key="15">
    <source>
        <dbReference type="RuleBase" id="RU368018"/>
    </source>
</evidence>
<evidence type="ECO:0000256" key="10">
    <source>
        <dbReference type="ARBA" id="ARBA00022786"/>
    </source>
</evidence>
<evidence type="ECO:0000256" key="11">
    <source>
        <dbReference type="ARBA" id="ARBA00022833"/>
    </source>
</evidence>
<dbReference type="InterPro" id="IPR036388">
    <property type="entry name" value="WH-like_DNA-bd_sf"/>
</dbReference>
<dbReference type="PANTHER" id="PTHR20973">
    <property type="entry name" value="NON-SMC ELEMENT 1-RELATED"/>
    <property type="match status" value="1"/>
</dbReference>
<keyword evidence="7 15" id="KW-0479">Metal-binding</keyword>
<name>A0AAD7JYW3_9AGAR</name>
<keyword evidence="9 15" id="KW-0863">Zinc-finger</keyword>
<dbReference type="Gene3D" id="1.10.10.10">
    <property type="entry name" value="Winged helix-like DNA-binding domain superfamily/Winged helix DNA-binding domain"/>
    <property type="match status" value="1"/>
</dbReference>
<dbReference type="Pfam" id="PF07574">
    <property type="entry name" value="SMC_Nse1"/>
    <property type="match status" value="1"/>
</dbReference>
<evidence type="ECO:0000256" key="3">
    <source>
        <dbReference type="ARBA" id="ARBA00010258"/>
    </source>
</evidence>
<evidence type="ECO:0000256" key="6">
    <source>
        <dbReference type="ARBA" id="ARBA00022679"/>
    </source>
</evidence>